<dbReference type="RefSeq" id="WP_344245117.1">
    <property type="nucleotide sequence ID" value="NZ_BAAAHH010000036.1"/>
</dbReference>
<reference evidence="4" key="1">
    <citation type="journal article" date="2019" name="Int. J. Syst. Evol. Microbiol.">
        <title>The Global Catalogue of Microorganisms (GCM) 10K type strain sequencing project: providing services to taxonomists for standard genome sequencing and annotation.</title>
        <authorList>
            <consortium name="The Broad Institute Genomics Platform"/>
            <consortium name="The Broad Institute Genome Sequencing Center for Infectious Disease"/>
            <person name="Wu L."/>
            <person name="Ma J."/>
        </authorList>
    </citation>
    <scope>NUCLEOTIDE SEQUENCE [LARGE SCALE GENOMIC DNA]</scope>
    <source>
        <strain evidence="4">JCM 10696</strain>
    </source>
</reference>
<protein>
    <recommendedName>
        <fullName evidence="2">DUF2207 domain-containing protein</fullName>
    </recommendedName>
</protein>
<dbReference type="Pfam" id="PF09972">
    <property type="entry name" value="DUF2207"/>
    <property type="match status" value="1"/>
</dbReference>
<keyword evidence="1" id="KW-0472">Membrane</keyword>
<evidence type="ECO:0000259" key="2">
    <source>
        <dbReference type="Pfam" id="PF09972"/>
    </source>
</evidence>
<sequence length="304" mass="32372">MTLCALLLLALLPFLVGGGSVPEGSIPSYDVVLTVREEGSVRVRESFTFDYLGTHEHGLVRGVRRRDGDRLHRMRGVSVTSGTGAPVGVTVTEVLHERHIVIGDGGPVSGRHEYVLEYELLDVFVPGKGRDELVWGLLEPGWPVPVEEVSVRIEGPAAFASGCLAGASGAVTPCARREAGPSAVEFRQSDLRPYEGLKVRASFPEGVLDPLTPRYAPPHLAFTPWGWMALLLALPLALVARYRTPVRLRRCLLAAGAGVAAWDLLAESATGGFVMLSVGDPLLGGAGLLLLGLLAARPPVLRRG</sequence>
<evidence type="ECO:0000313" key="3">
    <source>
        <dbReference type="EMBL" id="GAA0964862.1"/>
    </source>
</evidence>
<gene>
    <name evidence="3" type="ORF">GCM10009550_63720</name>
</gene>
<feature type="transmembrane region" description="Helical" evidence="1">
    <location>
        <begin position="282"/>
        <end position="300"/>
    </location>
</feature>
<keyword evidence="4" id="KW-1185">Reference proteome</keyword>
<name>A0ABP4CEK1_9ACTN</name>
<accession>A0ABP4CEK1</accession>
<keyword evidence="1" id="KW-1133">Transmembrane helix</keyword>
<dbReference type="EMBL" id="BAAAHH010000036">
    <property type="protein sequence ID" value="GAA0964862.1"/>
    <property type="molecule type" value="Genomic_DNA"/>
</dbReference>
<proteinExistence type="predicted"/>
<dbReference type="InterPro" id="IPR018702">
    <property type="entry name" value="DUF2207"/>
</dbReference>
<evidence type="ECO:0000256" key="1">
    <source>
        <dbReference type="SAM" id="Phobius"/>
    </source>
</evidence>
<dbReference type="Proteomes" id="UP001500665">
    <property type="component" value="Unassembled WGS sequence"/>
</dbReference>
<evidence type="ECO:0000313" key="4">
    <source>
        <dbReference type="Proteomes" id="UP001500665"/>
    </source>
</evidence>
<feature type="transmembrane region" description="Helical" evidence="1">
    <location>
        <begin position="222"/>
        <end position="240"/>
    </location>
</feature>
<feature type="transmembrane region" description="Helical" evidence="1">
    <location>
        <begin position="252"/>
        <end position="276"/>
    </location>
</feature>
<organism evidence="3 4">
    <name type="scientific">Actinocorallia libanotica</name>
    <dbReference type="NCBI Taxonomy" id="46162"/>
    <lineage>
        <taxon>Bacteria</taxon>
        <taxon>Bacillati</taxon>
        <taxon>Actinomycetota</taxon>
        <taxon>Actinomycetes</taxon>
        <taxon>Streptosporangiales</taxon>
        <taxon>Thermomonosporaceae</taxon>
        <taxon>Actinocorallia</taxon>
    </lineage>
</organism>
<keyword evidence="1" id="KW-0812">Transmembrane</keyword>
<comment type="caution">
    <text evidence="3">The sequence shown here is derived from an EMBL/GenBank/DDBJ whole genome shotgun (WGS) entry which is preliminary data.</text>
</comment>
<feature type="domain" description="DUF2207" evidence="2">
    <location>
        <begin position="25"/>
        <end position="203"/>
    </location>
</feature>